<name>A0AAD3NUM9_CRYJA</name>
<protein>
    <submittedName>
        <fullName evidence="1">Uncharacterized protein</fullName>
    </submittedName>
</protein>
<dbReference type="Proteomes" id="UP001234787">
    <property type="component" value="Unassembled WGS sequence"/>
</dbReference>
<accession>A0AAD3NUM9</accession>
<dbReference type="AlphaFoldDB" id="A0AAD3NUM9"/>
<comment type="caution">
    <text evidence="1">The sequence shown here is derived from an EMBL/GenBank/DDBJ whole genome shotgun (WGS) entry which is preliminary data.</text>
</comment>
<organism evidence="1 2">
    <name type="scientific">Cryptomeria japonica</name>
    <name type="common">Japanese cedar</name>
    <name type="synonym">Cupressus japonica</name>
    <dbReference type="NCBI Taxonomy" id="3369"/>
    <lineage>
        <taxon>Eukaryota</taxon>
        <taxon>Viridiplantae</taxon>
        <taxon>Streptophyta</taxon>
        <taxon>Embryophyta</taxon>
        <taxon>Tracheophyta</taxon>
        <taxon>Spermatophyta</taxon>
        <taxon>Pinopsida</taxon>
        <taxon>Pinidae</taxon>
        <taxon>Conifers II</taxon>
        <taxon>Cupressales</taxon>
        <taxon>Cupressaceae</taxon>
        <taxon>Cryptomeria</taxon>
    </lineage>
</organism>
<gene>
    <name evidence="1" type="ORF">SUGI_1500430</name>
</gene>
<keyword evidence="2" id="KW-1185">Reference proteome</keyword>
<dbReference type="EMBL" id="BSEH01000788">
    <property type="protein sequence ID" value="GLJ59263.1"/>
    <property type="molecule type" value="Genomic_DNA"/>
</dbReference>
<proteinExistence type="predicted"/>
<evidence type="ECO:0000313" key="2">
    <source>
        <dbReference type="Proteomes" id="UP001234787"/>
    </source>
</evidence>
<evidence type="ECO:0000313" key="1">
    <source>
        <dbReference type="EMBL" id="GLJ59263.1"/>
    </source>
</evidence>
<reference evidence="1" key="1">
    <citation type="submission" date="2022-12" db="EMBL/GenBank/DDBJ databases">
        <title>Chromosome-Level Genome Assembly of Japanese Cedar (Cryptomeriajaponica D. Don).</title>
        <authorList>
            <person name="Fujino T."/>
            <person name="Yamaguchi K."/>
            <person name="Yokoyama T."/>
            <person name="Hamanaka T."/>
            <person name="Harazono Y."/>
            <person name="Kamada H."/>
            <person name="Kobayashi W."/>
            <person name="Ujino-Ihara T."/>
            <person name="Uchiyama K."/>
            <person name="Matsumoto A."/>
            <person name="Izuno A."/>
            <person name="Tsumura Y."/>
            <person name="Toyoda A."/>
            <person name="Shigenobu S."/>
            <person name="Moriguchi Y."/>
            <person name="Ueno S."/>
            <person name="Kasahara M."/>
        </authorList>
    </citation>
    <scope>NUCLEOTIDE SEQUENCE</scope>
</reference>
<sequence length="178" mass="19229">MIQKQGTPISSAPGALEPPFDPASALAVFPSDPAASGECEMNDLTSSEGATSHSRYEISCERVKPHLLPPTHPNLRRALEKLSYAGRVHVTGILSLEPLQSVRVRWGQLAPKESLTSVITLTERKGVQHAMVSTPSTYERVGDRSTIGSTSSSPYYSMGMHMEMNENELPRGLSGPGR</sequence>